<sequence>MHLTTLTLFALGSCCSYHDSCYERATYDAALNAKMGNDRGQLAWNKFGDIRPCAAGDEFVLLRGADGGKYSARCWDCSMVQELWPGKYYTMCSTVGAGSAAKRSHIEPDLAYVYWSDAGSHFDAEELDKLAAVALNERQIKNMVKAAQLLVHEGGKSLTKDHIDMVLAIEKGFEDEQGT</sequence>
<evidence type="ECO:0000256" key="1">
    <source>
        <dbReference type="SAM" id="SignalP"/>
    </source>
</evidence>
<comment type="caution">
    <text evidence="2">The sequence shown here is derived from an EMBL/GenBank/DDBJ whole genome shotgun (WGS) entry which is preliminary data.</text>
</comment>
<dbReference type="Proteomes" id="UP000756921">
    <property type="component" value="Unassembled WGS sequence"/>
</dbReference>
<gene>
    <name evidence="2" type="ORF">PMIN01_03760</name>
</gene>
<organism evidence="2 3">
    <name type="scientific">Paraphaeosphaeria minitans</name>
    <dbReference type="NCBI Taxonomy" id="565426"/>
    <lineage>
        <taxon>Eukaryota</taxon>
        <taxon>Fungi</taxon>
        <taxon>Dikarya</taxon>
        <taxon>Ascomycota</taxon>
        <taxon>Pezizomycotina</taxon>
        <taxon>Dothideomycetes</taxon>
        <taxon>Pleosporomycetidae</taxon>
        <taxon>Pleosporales</taxon>
        <taxon>Massarineae</taxon>
        <taxon>Didymosphaeriaceae</taxon>
        <taxon>Paraphaeosphaeria</taxon>
    </lineage>
</organism>
<feature type="signal peptide" evidence="1">
    <location>
        <begin position="1"/>
        <end position="16"/>
    </location>
</feature>
<protein>
    <submittedName>
        <fullName evidence="2">ATPase</fullName>
    </submittedName>
</protein>
<dbReference type="AlphaFoldDB" id="A0A9P6GMN5"/>
<name>A0A9P6GMN5_9PLEO</name>
<accession>A0A9P6GMN5</accession>
<feature type="chain" id="PRO_5040228370" evidence="1">
    <location>
        <begin position="17"/>
        <end position="179"/>
    </location>
</feature>
<evidence type="ECO:0000313" key="3">
    <source>
        <dbReference type="Proteomes" id="UP000756921"/>
    </source>
</evidence>
<reference evidence="2" key="1">
    <citation type="journal article" date="2020" name="Mol. Plant Microbe Interact.">
        <title>Genome Sequence of the Biocontrol Agent Coniothyrium minitans strain Conio (IMI 134523).</title>
        <authorList>
            <person name="Patel D."/>
            <person name="Shittu T.A."/>
            <person name="Baroncelli R."/>
            <person name="Muthumeenakshi S."/>
            <person name="Osborne T.H."/>
            <person name="Janganan T.K."/>
            <person name="Sreenivasaprasad S."/>
        </authorList>
    </citation>
    <scope>NUCLEOTIDE SEQUENCE</scope>
    <source>
        <strain evidence="2">Conio</strain>
    </source>
</reference>
<dbReference type="EMBL" id="WJXW01000003">
    <property type="protein sequence ID" value="KAF9738477.1"/>
    <property type="molecule type" value="Genomic_DNA"/>
</dbReference>
<proteinExistence type="predicted"/>
<evidence type="ECO:0000313" key="2">
    <source>
        <dbReference type="EMBL" id="KAF9738477.1"/>
    </source>
</evidence>
<keyword evidence="3" id="KW-1185">Reference proteome</keyword>
<keyword evidence="1" id="KW-0732">Signal</keyword>